<evidence type="ECO:0000256" key="2">
    <source>
        <dbReference type="ARBA" id="ARBA00010120"/>
    </source>
</evidence>
<feature type="transmembrane region" description="Helical" evidence="11">
    <location>
        <begin position="493"/>
        <end position="510"/>
    </location>
</feature>
<feature type="domain" description="F-box" evidence="12">
    <location>
        <begin position="1"/>
        <end position="46"/>
    </location>
</feature>
<evidence type="ECO:0000313" key="14">
    <source>
        <dbReference type="Proteomes" id="UP000824890"/>
    </source>
</evidence>
<evidence type="ECO:0000256" key="8">
    <source>
        <dbReference type="ARBA" id="ARBA00022989"/>
    </source>
</evidence>
<keyword evidence="7" id="KW-0653">Protein transport</keyword>
<accession>A0ABQ8CQE3</accession>
<comment type="caution">
    <text evidence="13">The sequence shown here is derived from an EMBL/GenBank/DDBJ whole genome shotgun (WGS) entry which is preliminary data.</text>
</comment>
<dbReference type="Pfam" id="PF08268">
    <property type="entry name" value="FBA_3"/>
    <property type="match status" value="1"/>
</dbReference>
<dbReference type="Pfam" id="PF00810">
    <property type="entry name" value="ER_lumen_recept"/>
    <property type="match status" value="1"/>
</dbReference>
<evidence type="ECO:0000313" key="13">
    <source>
        <dbReference type="EMBL" id="KAH0919256.1"/>
    </source>
</evidence>
<dbReference type="InterPro" id="IPR036047">
    <property type="entry name" value="F-box-like_dom_sf"/>
</dbReference>
<evidence type="ECO:0000259" key="12">
    <source>
        <dbReference type="PROSITE" id="PS50181"/>
    </source>
</evidence>
<evidence type="ECO:0000256" key="4">
    <source>
        <dbReference type="ARBA" id="ARBA00022692"/>
    </source>
</evidence>
<keyword evidence="5" id="KW-0256">Endoplasmic reticulum</keyword>
<organism evidence="13 14">
    <name type="scientific">Brassica napus</name>
    <name type="common">Rape</name>
    <dbReference type="NCBI Taxonomy" id="3708"/>
    <lineage>
        <taxon>Eukaryota</taxon>
        <taxon>Viridiplantae</taxon>
        <taxon>Streptophyta</taxon>
        <taxon>Embryophyta</taxon>
        <taxon>Tracheophyta</taxon>
        <taxon>Spermatophyta</taxon>
        <taxon>Magnoliopsida</taxon>
        <taxon>eudicotyledons</taxon>
        <taxon>Gunneridae</taxon>
        <taxon>Pentapetalae</taxon>
        <taxon>rosids</taxon>
        <taxon>malvids</taxon>
        <taxon>Brassicales</taxon>
        <taxon>Brassicaceae</taxon>
        <taxon>Brassiceae</taxon>
        <taxon>Brassica</taxon>
    </lineage>
</organism>
<sequence length="633" mass="71896">MFSCSFLPPEVIIRILSFLPGKILPRLRLVSKQFNSIISEPFFLRLHHSHALNSPSILTAFTVSSKSLVAELKLLRYTKPNQTALTAFWASLFEEHYHEHTQKPITKSFLGDRVRVLSSNHQLICFVSAKEHFLFDPINQKTLEISQSPSASSSSSRVSFGFVPSTLQYKIIRFLLPYHPICKFETLTLSIKGRNYKHHLEISPWRSQETECPYLLQPYPPVHADGFLYWTTKEAPTRIVTFSLEHEKFSVLPPPPCFEDNPNHDFSLCGIRGKLLAVDFDALEPNMEIWMMSGSNGSAWVLYPSRVKIYYTSKNEVKDFGGLNHDYSVLSPSILHMMKCIRPAGLFQSFSATKGLEKMKAAKKPIHAVTTWVRRQPPKVKAFLGVVSAMTALVLLRVIVHDHDNLFVAAEAVHALGISVLIYKLTKEKTCAGLSLKSQELTALFLAVRLYCSFVMEFDIHTLLDSATLVTTLWVIYMIRFKLKASYMEDKDNFAIYYVVVPCAVLSVLIHPSTHHHIINKISWAFCVYLEAVSVLPQLRVMQNTKIVEPFTAHYVFALGIARFLSCAHWVLQVLDTRGRLLTALGYGFWPIMVLFSEVVQTFILADFCYYYVKSLMGGQLVLRLPSGVVPSF</sequence>
<keyword evidence="6" id="KW-0931">ER-Golgi transport</keyword>
<evidence type="ECO:0000256" key="5">
    <source>
        <dbReference type="ARBA" id="ARBA00022824"/>
    </source>
</evidence>
<dbReference type="PANTHER" id="PTHR10585">
    <property type="entry name" value="ER LUMEN PROTEIN RETAINING RECEPTOR"/>
    <property type="match status" value="1"/>
</dbReference>
<dbReference type="Proteomes" id="UP000824890">
    <property type="component" value="Unassembled WGS sequence"/>
</dbReference>
<dbReference type="Pfam" id="PF00646">
    <property type="entry name" value="F-box"/>
    <property type="match status" value="1"/>
</dbReference>
<dbReference type="SUPFAM" id="SSF81383">
    <property type="entry name" value="F-box domain"/>
    <property type="match status" value="1"/>
</dbReference>
<dbReference type="NCBIfam" id="TIGR01640">
    <property type="entry name" value="F_box_assoc_1"/>
    <property type="match status" value="1"/>
</dbReference>
<protein>
    <recommendedName>
        <fullName evidence="12">F-box domain-containing protein</fullName>
    </recommendedName>
</protein>
<dbReference type="InterPro" id="IPR001810">
    <property type="entry name" value="F-box_dom"/>
</dbReference>
<gene>
    <name evidence="13" type="ORF">HID58_026916</name>
</gene>
<reference evidence="13 14" key="1">
    <citation type="submission" date="2021-05" db="EMBL/GenBank/DDBJ databases">
        <title>Genome Assembly of Synthetic Allotetraploid Brassica napus Reveals Homoeologous Exchanges between Subgenomes.</title>
        <authorList>
            <person name="Davis J.T."/>
        </authorList>
    </citation>
    <scope>NUCLEOTIDE SEQUENCE [LARGE SCALE GENOMIC DNA]</scope>
    <source>
        <strain evidence="14">cv. Da-Ae</strain>
        <tissue evidence="13">Seedling</tissue>
    </source>
</reference>
<evidence type="ECO:0000256" key="6">
    <source>
        <dbReference type="ARBA" id="ARBA00022892"/>
    </source>
</evidence>
<keyword evidence="4 11" id="KW-0812">Transmembrane</keyword>
<evidence type="ECO:0000256" key="7">
    <source>
        <dbReference type="ARBA" id="ARBA00022927"/>
    </source>
</evidence>
<evidence type="ECO:0000256" key="1">
    <source>
        <dbReference type="ARBA" id="ARBA00004477"/>
    </source>
</evidence>
<evidence type="ECO:0000256" key="11">
    <source>
        <dbReference type="SAM" id="Phobius"/>
    </source>
</evidence>
<dbReference type="PRINTS" id="PR00660">
    <property type="entry name" value="ERLUMENR"/>
</dbReference>
<dbReference type="PROSITE" id="PS50181">
    <property type="entry name" value="FBOX"/>
    <property type="match status" value="1"/>
</dbReference>
<feature type="transmembrane region" description="Helical" evidence="11">
    <location>
        <begin position="551"/>
        <end position="572"/>
    </location>
</feature>
<name>A0ABQ8CQE3_BRANA</name>
<evidence type="ECO:0000256" key="10">
    <source>
        <dbReference type="ARBA" id="ARBA00023170"/>
    </source>
</evidence>
<dbReference type="EMBL" id="JAGKQM010000007">
    <property type="protein sequence ID" value="KAH0919256.1"/>
    <property type="molecule type" value="Genomic_DNA"/>
</dbReference>
<dbReference type="InterPro" id="IPR000133">
    <property type="entry name" value="ER_ret_rcpt"/>
</dbReference>
<keyword evidence="3" id="KW-0813">Transport</keyword>
<comment type="subcellular location">
    <subcellularLocation>
        <location evidence="1">Endoplasmic reticulum membrane</location>
        <topology evidence="1">Multi-pass membrane protein</topology>
    </subcellularLocation>
</comment>
<comment type="similarity">
    <text evidence="2">Belongs to the ERD2 family.</text>
</comment>
<keyword evidence="10" id="KW-0675">Receptor</keyword>
<dbReference type="InterPro" id="IPR013187">
    <property type="entry name" value="F-box-assoc_dom_typ3"/>
</dbReference>
<evidence type="ECO:0000256" key="9">
    <source>
        <dbReference type="ARBA" id="ARBA00023136"/>
    </source>
</evidence>
<proteinExistence type="inferred from homology"/>
<keyword evidence="9 11" id="KW-0472">Membrane</keyword>
<feature type="transmembrane region" description="Helical" evidence="11">
    <location>
        <begin position="462"/>
        <end position="481"/>
    </location>
</feature>
<dbReference type="SMART" id="SM00256">
    <property type="entry name" value="FBOX"/>
    <property type="match status" value="1"/>
</dbReference>
<keyword evidence="14" id="KW-1185">Reference proteome</keyword>
<evidence type="ECO:0000256" key="3">
    <source>
        <dbReference type="ARBA" id="ARBA00022448"/>
    </source>
</evidence>
<keyword evidence="8 11" id="KW-1133">Transmembrane helix</keyword>
<dbReference type="InterPro" id="IPR017451">
    <property type="entry name" value="F-box-assoc_interact_dom"/>
</dbReference>
<feature type="transmembrane region" description="Helical" evidence="11">
    <location>
        <begin position="592"/>
        <end position="613"/>
    </location>
</feature>
<dbReference type="Gene3D" id="1.20.1280.50">
    <property type="match status" value="1"/>
</dbReference>